<accession>A0A0F9K1U3</accession>
<dbReference type="EMBL" id="LAZR01010131">
    <property type="protein sequence ID" value="KKM68656.1"/>
    <property type="molecule type" value="Genomic_DNA"/>
</dbReference>
<evidence type="ECO:0000313" key="1">
    <source>
        <dbReference type="EMBL" id="KKM68656.1"/>
    </source>
</evidence>
<proteinExistence type="predicted"/>
<dbReference type="AlphaFoldDB" id="A0A0F9K1U3"/>
<comment type="caution">
    <text evidence="1">The sequence shown here is derived from an EMBL/GenBank/DDBJ whole genome shotgun (WGS) entry which is preliminary data.</text>
</comment>
<organism evidence="1">
    <name type="scientific">marine sediment metagenome</name>
    <dbReference type="NCBI Taxonomy" id="412755"/>
    <lineage>
        <taxon>unclassified sequences</taxon>
        <taxon>metagenomes</taxon>
        <taxon>ecological metagenomes</taxon>
    </lineage>
</organism>
<reference evidence="1" key="1">
    <citation type="journal article" date="2015" name="Nature">
        <title>Complex archaea that bridge the gap between prokaryotes and eukaryotes.</title>
        <authorList>
            <person name="Spang A."/>
            <person name="Saw J.H."/>
            <person name="Jorgensen S.L."/>
            <person name="Zaremba-Niedzwiedzka K."/>
            <person name="Martijn J."/>
            <person name="Lind A.E."/>
            <person name="van Eijk R."/>
            <person name="Schleper C."/>
            <person name="Guy L."/>
            <person name="Ettema T.J."/>
        </authorList>
    </citation>
    <scope>NUCLEOTIDE SEQUENCE</scope>
</reference>
<gene>
    <name evidence="1" type="ORF">LCGC14_1458740</name>
</gene>
<sequence length="54" mass="6301">MSQFDRAESTRQRDDGIARAALYAVRPWKEHAMDLCWSAVIRKHRSARLPPTTF</sequence>
<protein>
    <submittedName>
        <fullName evidence="1">Uncharacterized protein</fullName>
    </submittedName>
</protein>
<name>A0A0F9K1U3_9ZZZZ</name>